<feature type="non-terminal residue" evidence="8">
    <location>
        <position position="1"/>
    </location>
</feature>
<evidence type="ECO:0000256" key="5">
    <source>
        <dbReference type="ARBA" id="ARBA00022989"/>
    </source>
</evidence>
<dbReference type="GO" id="GO:0016020">
    <property type="term" value="C:membrane"/>
    <property type="evidence" value="ECO:0007669"/>
    <property type="project" value="UniProtKB-SubCell"/>
</dbReference>
<keyword evidence="5" id="KW-1133">Transmembrane helix</keyword>
<comment type="similarity">
    <text evidence="2">Belongs to the MLO family.</text>
</comment>
<evidence type="ECO:0000256" key="4">
    <source>
        <dbReference type="ARBA" id="ARBA00022821"/>
    </source>
</evidence>
<comment type="caution">
    <text evidence="8">The sequence shown here is derived from an EMBL/GenBank/DDBJ whole genome shotgun (WGS) entry which is preliminary data.</text>
</comment>
<gene>
    <name evidence="8" type="ORF">A2U01_0039959</name>
</gene>
<name>A0A392Q3X3_9FABA</name>
<keyword evidence="7" id="KW-0568">Pathogenesis-related protein</keyword>
<dbReference type="Proteomes" id="UP000265520">
    <property type="component" value="Unassembled WGS sequence"/>
</dbReference>
<comment type="subcellular location">
    <subcellularLocation>
        <location evidence="1">Membrane</location>
        <topology evidence="1">Multi-pass membrane protein</topology>
    </subcellularLocation>
</comment>
<keyword evidence="6" id="KW-0472">Membrane</keyword>
<evidence type="ECO:0000256" key="1">
    <source>
        <dbReference type="ARBA" id="ARBA00004141"/>
    </source>
</evidence>
<organism evidence="8 9">
    <name type="scientific">Trifolium medium</name>
    <dbReference type="NCBI Taxonomy" id="97028"/>
    <lineage>
        <taxon>Eukaryota</taxon>
        <taxon>Viridiplantae</taxon>
        <taxon>Streptophyta</taxon>
        <taxon>Embryophyta</taxon>
        <taxon>Tracheophyta</taxon>
        <taxon>Spermatophyta</taxon>
        <taxon>Magnoliopsida</taxon>
        <taxon>eudicotyledons</taxon>
        <taxon>Gunneridae</taxon>
        <taxon>Pentapetalae</taxon>
        <taxon>rosids</taxon>
        <taxon>fabids</taxon>
        <taxon>Fabales</taxon>
        <taxon>Fabaceae</taxon>
        <taxon>Papilionoideae</taxon>
        <taxon>50 kb inversion clade</taxon>
        <taxon>NPAAA clade</taxon>
        <taxon>Hologalegina</taxon>
        <taxon>IRL clade</taxon>
        <taxon>Trifolieae</taxon>
        <taxon>Trifolium</taxon>
    </lineage>
</organism>
<sequence>IRRWKHWEESIVADENHQSQHAPERTETVTHVHQHAFIKDHFTGFGKDSSIVGWLVG</sequence>
<dbReference type="EMBL" id="LXQA010111899">
    <property type="protein sequence ID" value="MCI18804.1"/>
    <property type="molecule type" value="Genomic_DNA"/>
</dbReference>
<evidence type="ECO:0000256" key="7">
    <source>
        <dbReference type="ARBA" id="ARBA00023265"/>
    </source>
</evidence>
<keyword evidence="9" id="KW-1185">Reference proteome</keyword>
<keyword evidence="3" id="KW-0812">Transmembrane</keyword>
<dbReference type="AlphaFoldDB" id="A0A392Q3X3"/>
<accession>A0A392Q3X3</accession>
<evidence type="ECO:0000313" key="9">
    <source>
        <dbReference type="Proteomes" id="UP000265520"/>
    </source>
</evidence>
<protein>
    <submittedName>
        <fullName evidence="8">MLO-like protein 1-like</fullName>
    </submittedName>
</protein>
<evidence type="ECO:0000256" key="2">
    <source>
        <dbReference type="ARBA" id="ARBA00006574"/>
    </source>
</evidence>
<keyword evidence="4" id="KW-0611">Plant defense</keyword>
<evidence type="ECO:0000313" key="8">
    <source>
        <dbReference type="EMBL" id="MCI18804.1"/>
    </source>
</evidence>
<proteinExistence type="inferred from homology"/>
<dbReference type="InterPro" id="IPR004326">
    <property type="entry name" value="Mlo"/>
</dbReference>
<evidence type="ECO:0000256" key="3">
    <source>
        <dbReference type="ARBA" id="ARBA00022692"/>
    </source>
</evidence>
<dbReference type="GO" id="GO:0006952">
    <property type="term" value="P:defense response"/>
    <property type="evidence" value="ECO:0007669"/>
    <property type="project" value="UniProtKB-KW"/>
</dbReference>
<evidence type="ECO:0000256" key="6">
    <source>
        <dbReference type="ARBA" id="ARBA00023136"/>
    </source>
</evidence>
<reference evidence="8 9" key="1">
    <citation type="journal article" date="2018" name="Front. Plant Sci.">
        <title>Red Clover (Trifolium pratense) and Zigzag Clover (T. medium) - A Picture of Genomic Similarities and Differences.</title>
        <authorList>
            <person name="Dluhosova J."/>
            <person name="Istvanek J."/>
            <person name="Nedelnik J."/>
            <person name="Repkova J."/>
        </authorList>
    </citation>
    <scope>NUCLEOTIDE SEQUENCE [LARGE SCALE GENOMIC DNA]</scope>
    <source>
        <strain evidence="9">cv. 10/8</strain>
        <tissue evidence="8">Leaf</tissue>
    </source>
</reference>
<dbReference type="Pfam" id="PF03094">
    <property type="entry name" value="Mlo"/>
    <property type="match status" value="1"/>
</dbReference>